<dbReference type="SMART" id="SM00834">
    <property type="entry name" value="CxxC_CXXC_SSSS"/>
    <property type="match status" value="1"/>
</dbReference>
<gene>
    <name evidence="2" type="ORF">LCGC14_1713480</name>
</gene>
<proteinExistence type="predicted"/>
<sequence>MPFYDFICPSCNRQSEVSRPMEGSGLPCICLCGDKMERDYKAEHSSVRGDFNKPIVSVSMAFNTDDLNEHRRQFPGIELKVDAPSRTAYPVFHNRTEKRKYMKARGWVDRNSFV</sequence>
<dbReference type="InterPro" id="IPR013429">
    <property type="entry name" value="Regulatory_FmdB_Zinc_ribbon"/>
</dbReference>
<feature type="domain" description="Putative regulatory protein FmdB zinc ribbon" evidence="1">
    <location>
        <begin position="1"/>
        <end position="41"/>
    </location>
</feature>
<accession>A0A0F9I1X5</accession>
<reference evidence="2" key="1">
    <citation type="journal article" date="2015" name="Nature">
        <title>Complex archaea that bridge the gap between prokaryotes and eukaryotes.</title>
        <authorList>
            <person name="Spang A."/>
            <person name="Saw J.H."/>
            <person name="Jorgensen S.L."/>
            <person name="Zaremba-Niedzwiedzka K."/>
            <person name="Martijn J."/>
            <person name="Lind A.E."/>
            <person name="van Eijk R."/>
            <person name="Schleper C."/>
            <person name="Guy L."/>
            <person name="Ettema T.J."/>
        </authorList>
    </citation>
    <scope>NUCLEOTIDE SEQUENCE</scope>
</reference>
<name>A0A0F9I1X5_9ZZZZ</name>
<protein>
    <recommendedName>
        <fullName evidence="1">Putative regulatory protein FmdB zinc ribbon domain-containing protein</fullName>
    </recommendedName>
</protein>
<evidence type="ECO:0000259" key="1">
    <source>
        <dbReference type="SMART" id="SM00834"/>
    </source>
</evidence>
<organism evidence="2">
    <name type="scientific">marine sediment metagenome</name>
    <dbReference type="NCBI Taxonomy" id="412755"/>
    <lineage>
        <taxon>unclassified sequences</taxon>
        <taxon>metagenomes</taxon>
        <taxon>ecological metagenomes</taxon>
    </lineage>
</organism>
<dbReference type="EMBL" id="LAZR01015321">
    <property type="protein sequence ID" value="KKM13709.1"/>
    <property type="molecule type" value="Genomic_DNA"/>
</dbReference>
<evidence type="ECO:0000313" key="2">
    <source>
        <dbReference type="EMBL" id="KKM13709.1"/>
    </source>
</evidence>
<comment type="caution">
    <text evidence="2">The sequence shown here is derived from an EMBL/GenBank/DDBJ whole genome shotgun (WGS) entry which is preliminary data.</text>
</comment>
<dbReference type="AlphaFoldDB" id="A0A0F9I1X5"/>